<sequence>MAAVGAVISGCEDNSPVAAPTSTLPAADPSAGASTPTVPEYTTDLDLTDDEKKAVDGALVAFEGYIETINQVFSSGGKDLDGADQFARDGSLESLQTEAESMSTNNQYMAGKYGAYDVRIESVEETEDEAPYTQVSILFCTKDSEWKVVDQGEELPSSAPKGFTMQHVADNRDGAWKVANQYLRSKECD</sequence>
<evidence type="ECO:0000256" key="1">
    <source>
        <dbReference type="SAM" id="MobiDB-lite"/>
    </source>
</evidence>
<name>A0A7T4DIW5_9MICO</name>
<reference evidence="2 3" key="1">
    <citation type="submission" date="2020-12" db="EMBL/GenBank/DDBJ databases">
        <title>FDA dAtabase for Regulatory Grade micrObial Sequences (FDA-ARGOS): Supporting development and validation of Infectious Disease Dx tests.</title>
        <authorList>
            <person name="Sproer C."/>
            <person name="Gronow S."/>
            <person name="Severitt S."/>
            <person name="Schroder I."/>
            <person name="Tallon L."/>
            <person name="Sadzewicz L."/>
            <person name="Zhao X."/>
            <person name="Boylan J."/>
            <person name="Ott S."/>
            <person name="Bowen H."/>
            <person name="Vavikolanu K."/>
            <person name="Mehta A."/>
            <person name="Aluvathingal J."/>
            <person name="Nadendla S."/>
            <person name="Lowell S."/>
            <person name="Myers T."/>
            <person name="Yan Y."/>
            <person name="Sichtig H."/>
        </authorList>
    </citation>
    <scope>NUCLEOTIDE SEQUENCE [LARGE SCALE GENOMIC DNA]</scope>
    <source>
        <strain evidence="2 3">FDAARGOS_990</strain>
    </source>
</reference>
<dbReference type="Proteomes" id="UP000595374">
    <property type="component" value="Chromosome"/>
</dbReference>
<dbReference type="RefSeq" id="WP_198498509.1">
    <property type="nucleotide sequence ID" value="NZ_CP065989.1"/>
</dbReference>
<gene>
    <name evidence="2" type="ORF">I6H47_10600</name>
</gene>
<organism evidence="2 3">
    <name type="scientific">Brevibacterium casei</name>
    <dbReference type="NCBI Taxonomy" id="33889"/>
    <lineage>
        <taxon>Bacteria</taxon>
        <taxon>Bacillati</taxon>
        <taxon>Actinomycetota</taxon>
        <taxon>Actinomycetes</taxon>
        <taxon>Micrococcales</taxon>
        <taxon>Brevibacteriaceae</taxon>
        <taxon>Brevibacterium</taxon>
    </lineage>
</organism>
<protein>
    <submittedName>
        <fullName evidence="2">Uncharacterized protein</fullName>
    </submittedName>
</protein>
<evidence type="ECO:0000313" key="2">
    <source>
        <dbReference type="EMBL" id="QQB13294.1"/>
    </source>
</evidence>
<proteinExistence type="predicted"/>
<accession>A0A7T4DIW5</accession>
<dbReference type="AlphaFoldDB" id="A0A7T4DIW5"/>
<dbReference type="EMBL" id="CP065989">
    <property type="protein sequence ID" value="QQB13294.1"/>
    <property type="molecule type" value="Genomic_DNA"/>
</dbReference>
<evidence type="ECO:0000313" key="3">
    <source>
        <dbReference type="Proteomes" id="UP000595374"/>
    </source>
</evidence>
<feature type="region of interest" description="Disordered" evidence="1">
    <location>
        <begin position="1"/>
        <end position="37"/>
    </location>
</feature>